<reference evidence="4" key="1">
    <citation type="submission" date="2016-11" db="UniProtKB">
        <authorList>
            <consortium name="WormBaseParasite"/>
        </authorList>
    </citation>
    <scope>IDENTIFICATION</scope>
</reference>
<dbReference type="Pfam" id="PF00635">
    <property type="entry name" value="Motile_Sperm"/>
    <property type="match status" value="1"/>
</dbReference>
<dbReference type="STRING" id="1561998.A0A1I7TEN1"/>
<evidence type="ECO:0000256" key="1">
    <source>
        <dbReference type="RuleBase" id="RU003425"/>
    </source>
</evidence>
<dbReference type="SUPFAM" id="SSF49354">
    <property type="entry name" value="PapD-like"/>
    <property type="match status" value="1"/>
</dbReference>
<protein>
    <recommendedName>
        <fullName evidence="1">Major sperm protein</fullName>
    </recommendedName>
</protein>
<dbReference type="eggNOG" id="KOG0439">
    <property type="taxonomic scope" value="Eukaryota"/>
</dbReference>
<dbReference type="PROSITE" id="PS50202">
    <property type="entry name" value="MSP"/>
    <property type="match status" value="1"/>
</dbReference>
<comment type="function">
    <text evidence="1">Central component in molecular interactions underlying sperm crawling. Forms an extensive filament system that extends from sperm villipoda, along the leading edge of the pseudopod.</text>
</comment>
<dbReference type="WBParaSite" id="Csp11.Scaffold593.g5193.t1">
    <property type="protein sequence ID" value="Csp11.Scaffold593.g5193.t1"/>
    <property type="gene ID" value="Csp11.Scaffold593.g5193"/>
</dbReference>
<keyword evidence="3" id="KW-1185">Reference proteome</keyword>
<dbReference type="Proteomes" id="UP000095282">
    <property type="component" value="Unplaced"/>
</dbReference>
<dbReference type="AlphaFoldDB" id="A0A1I7TEN1"/>
<dbReference type="PANTHER" id="PTHR21513">
    <property type="entry name" value="MAJOR SPERM PROTEIN"/>
    <property type="match status" value="1"/>
</dbReference>
<dbReference type="InterPro" id="IPR000535">
    <property type="entry name" value="MSP_dom"/>
</dbReference>
<dbReference type="InterPro" id="IPR013783">
    <property type="entry name" value="Ig-like_fold"/>
</dbReference>
<keyword evidence="1" id="KW-0206">Cytoskeleton</keyword>
<keyword evidence="1" id="KW-0963">Cytoplasm</keyword>
<dbReference type="Gene3D" id="2.60.40.10">
    <property type="entry name" value="Immunoglobulins"/>
    <property type="match status" value="1"/>
</dbReference>
<organism evidence="3 4">
    <name type="scientific">Caenorhabditis tropicalis</name>
    <dbReference type="NCBI Taxonomy" id="1561998"/>
    <lineage>
        <taxon>Eukaryota</taxon>
        <taxon>Metazoa</taxon>
        <taxon>Ecdysozoa</taxon>
        <taxon>Nematoda</taxon>
        <taxon>Chromadorea</taxon>
        <taxon>Rhabditida</taxon>
        <taxon>Rhabditina</taxon>
        <taxon>Rhabditomorpha</taxon>
        <taxon>Rhabditoidea</taxon>
        <taxon>Rhabditidae</taxon>
        <taxon>Peloderinae</taxon>
        <taxon>Caenorhabditis</taxon>
    </lineage>
</organism>
<proteinExistence type="predicted"/>
<evidence type="ECO:0000259" key="2">
    <source>
        <dbReference type="PROSITE" id="PS50202"/>
    </source>
</evidence>
<evidence type="ECO:0000313" key="3">
    <source>
        <dbReference type="Proteomes" id="UP000095282"/>
    </source>
</evidence>
<dbReference type="InterPro" id="IPR008962">
    <property type="entry name" value="PapD-like_sf"/>
</dbReference>
<name>A0A1I7TEN1_9PELO</name>
<sequence>MTDKKQFIATDPSDKIKFLAETQEEQKATLKITNQSEMKQAFKVKCTRNDLFRIKPSTGILDYNQTLTVILTYRYSFDCINLNTVFRGGQSKPPTEKQQFGVYHIPAPENCTCEGAWAEHCGPPQGEHKLKVVWNE</sequence>
<accession>A0A1I7TEN1</accession>
<feature type="domain" description="MSP" evidence="2">
    <location>
        <begin position="7"/>
        <end position="136"/>
    </location>
</feature>
<evidence type="ECO:0000313" key="4">
    <source>
        <dbReference type="WBParaSite" id="Csp11.Scaffold593.g5193.t1"/>
    </source>
</evidence>
<dbReference type="PANTHER" id="PTHR21513:SF25">
    <property type="entry name" value="MAJOR SPERM PROTEIN"/>
    <property type="match status" value="1"/>
</dbReference>